<dbReference type="CDD" id="cd04793">
    <property type="entry name" value="LanC"/>
    <property type="match status" value="1"/>
</dbReference>
<keyword evidence="2" id="KW-0812">Transmembrane</keyword>
<gene>
    <name evidence="3" type="primary">nisC</name>
    <name evidence="3" type="ORF">CNLFYP112_03036</name>
</gene>
<dbReference type="EMBL" id="CACRTG010000041">
    <property type="protein sequence ID" value="VYT35520.1"/>
    <property type="molecule type" value="Genomic_DNA"/>
</dbReference>
<dbReference type="GO" id="GO:0005886">
    <property type="term" value="C:plasma membrane"/>
    <property type="evidence" value="ECO:0007669"/>
    <property type="project" value="TreeGrafter"/>
</dbReference>
<protein>
    <submittedName>
        <fullName evidence="3">Nisin biosynthesis protein NisC</fullName>
    </submittedName>
</protein>
<dbReference type="PRINTS" id="PR01950">
    <property type="entry name" value="LANCSUPER"/>
</dbReference>
<proteinExistence type="predicted"/>
<organism evidence="3">
    <name type="scientific">[Clostridium] nexile</name>
    <dbReference type="NCBI Taxonomy" id="29361"/>
    <lineage>
        <taxon>Bacteria</taxon>
        <taxon>Bacillati</taxon>
        <taxon>Bacillota</taxon>
        <taxon>Clostridia</taxon>
        <taxon>Lachnospirales</taxon>
        <taxon>Lachnospiraceae</taxon>
        <taxon>Tyzzerella</taxon>
    </lineage>
</organism>
<feature type="binding site" evidence="1">
    <location>
        <position position="337"/>
    </location>
    <ligand>
        <name>Zn(2+)</name>
        <dbReference type="ChEBI" id="CHEBI:29105"/>
    </ligand>
</feature>
<evidence type="ECO:0000256" key="1">
    <source>
        <dbReference type="PIRSR" id="PIRSR607822-1"/>
    </source>
</evidence>
<dbReference type="PANTHER" id="PTHR12736:SF7">
    <property type="entry name" value="LANC-LIKE PROTEIN 3"/>
    <property type="match status" value="1"/>
</dbReference>
<name>A0A6N2VZW3_9FIRM</name>
<feature type="transmembrane region" description="Helical" evidence="2">
    <location>
        <begin position="393"/>
        <end position="412"/>
    </location>
</feature>
<dbReference type="Gene3D" id="1.50.10.20">
    <property type="match status" value="1"/>
</dbReference>
<reference evidence="3" key="1">
    <citation type="submission" date="2019-11" db="EMBL/GenBank/DDBJ databases">
        <authorList>
            <person name="Feng L."/>
        </authorList>
    </citation>
    <scope>NUCLEOTIDE SEQUENCE</scope>
    <source>
        <strain evidence="3">CnexileLFYP112</strain>
    </source>
</reference>
<dbReference type="InterPro" id="IPR007822">
    <property type="entry name" value="LANC-like"/>
</dbReference>
<keyword evidence="1" id="KW-0862">Zinc</keyword>
<dbReference type="InterPro" id="IPR033889">
    <property type="entry name" value="LanC"/>
</dbReference>
<keyword evidence="2" id="KW-0472">Membrane</keyword>
<keyword evidence="2" id="KW-1133">Transmembrane helix</keyword>
<keyword evidence="1" id="KW-0479">Metal-binding</keyword>
<dbReference type="GO" id="GO:0031179">
    <property type="term" value="P:peptide modification"/>
    <property type="evidence" value="ECO:0007669"/>
    <property type="project" value="InterPro"/>
</dbReference>
<feature type="binding site" evidence="1">
    <location>
        <position position="336"/>
    </location>
    <ligand>
        <name>Zn(2+)</name>
        <dbReference type="ChEBI" id="CHEBI:29105"/>
    </ligand>
</feature>
<feature type="binding site" evidence="1">
    <location>
        <position position="290"/>
    </location>
    <ligand>
        <name>Zn(2+)</name>
        <dbReference type="ChEBI" id="CHEBI:29105"/>
    </ligand>
</feature>
<dbReference type="GO" id="GO:0046872">
    <property type="term" value="F:metal ion binding"/>
    <property type="evidence" value="ECO:0007669"/>
    <property type="project" value="UniProtKB-KW"/>
</dbReference>
<dbReference type="Pfam" id="PF05147">
    <property type="entry name" value="LANC_like"/>
    <property type="match status" value="1"/>
</dbReference>
<evidence type="ECO:0000313" key="3">
    <source>
        <dbReference type="EMBL" id="VYT35520.1"/>
    </source>
</evidence>
<dbReference type="InterPro" id="IPR020452">
    <property type="entry name" value="Subtilin_biosynthesis_SpaC"/>
</dbReference>
<dbReference type="PANTHER" id="PTHR12736">
    <property type="entry name" value="LANC-LIKE PROTEIN"/>
    <property type="match status" value="1"/>
</dbReference>
<dbReference type="SMART" id="SM01260">
    <property type="entry name" value="LANC_like"/>
    <property type="match status" value="1"/>
</dbReference>
<dbReference type="PRINTS" id="PR01953">
    <property type="entry name" value="SPACPROTEIN"/>
</dbReference>
<dbReference type="SUPFAM" id="SSF158745">
    <property type="entry name" value="LanC-like"/>
    <property type="match status" value="1"/>
</dbReference>
<evidence type="ECO:0000256" key="2">
    <source>
        <dbReference type="SAM" id="Phobius"/>
    </source>
</evidence>
<sequence length="428" mass="49092">MNEQMKKVKKIAEKLVDYNYILDVVNNQNNKQEVGGKKVALYDEATLSHGLPAVCLLFAELSYAFPKEGWDIKAHEFLKKIQQRIEMGQVYDLSMFSGYAGIGLAVDGLSKNGTRYTNFTKYINEYIKETFPILIKKLYESKYCFMRDYDVISGVSGILGYAIVQKDMEEICKEIGNYLVYRCQKIKFGNLEIPGFFIPKENQFLESDKKRFPNGNFNLGLSHGVPGILLALCMLEKKKIEVSGLYEAIETCIDFLFKFIYKDAERWGAYVSLENYCDKLEGIDTRDAWCYGSPGVSYAMYMGGEILNRKKYKELSVQVMKNVIEGLQGIYSPTFCHGYAGVAYIFWRFFNLTGIKVFEEFSCHVVDKIWEFYNETNPLGFKDIEYQSMTDQVGLLSGVSGILLPILAIYGIKHTKWDYAFMLGDFTI</sequence>
<dbReference type="AlphaFoldDB" id="A0A6N2VZW3"/>
<accession>A0A6N2VZW3</accession>